<dbReference type="InterPro" id="IPR049468">
    <property type="entry name" value="Restrct_endonuc-II-like_dom"/>
</dbReference>
<dbReference type="InterPro" id="IPR025103">
    <property type="entry name" value="DUF4011"/>
</dbReference>
<evidence type="ECO:0000256" key="3">
    <source>
        <dbReference type="ARBA" id="ARBA00022806"/>
    </source>
</evidence>
<feature type="domain" description="Restriction endonuclease type II-like" evidence="6">
    <location>
        <begin position="1042"/>
        <end position="1135"/>
    </location>
</feature>
<dbReference type="InterPro" id="IPR011335">
    <property type="entry name" value="Restrct_endonuc-II-like"/>
</dbReference>
<evidence type="ECO:0000259" key="5">
    <source>
        <dbReference type="Pfam" id="PF13087"/>
    </source>
</evidence>
<name>A0A0K1P6H9_9MOLU</name>
<dbReference type="SUPFAM" id="SSF52980">
    <property type="entry name" value="Restriction endonuclease-like"/>
    <property type="match status" value="1"/>
</dbReference>
<organism evidence="7 8">
    <name type="scientific">Spiroplasma turonicum</name>
    <dbReference type="NCBI Taxonomy" id="216946"/>
    <lineage>
        <taxon>Bacteria</taxon>
        <taxon>Bacillati</taxon>
        <taxon>Mycoplasmatota</taxon>
        <taxon>Mollicutes</taxon>
        <taxon>Entomoplasmatales</taxon>
        <taxon>Spiroplasmataceae</taxon>
        <taxon>Spiroplasma</taxon>
    </lineage>
</organism>
<dbReference type="Gene3D" id="3.40.960.10">
    <property type="entry name" value="VSR Endonuclease"/>
    <property type="match status" value="1"/>
</dbReference>
<keyword evidence="2" id="KW-0378">Hydrolase</keyword>
<evidence type="ECO:0000313" key="7">
    <source>
        <dbReference type="EMBL" id="AKU79809.1"/>
    </source>
</evidence>
<feature type="domain" description="DNA2/NAM7 helicase-like C-terminal" evidence="5">
    <location>
        <begin position="796"/>
        <end position="978"/>
    </location>
</feature>
<keyword evidence="4" id="KW-0067">ATP-binding</keyword>
<dbReference type="EMBL" id="CP012328">
    <property type="protein sequence ID" value="AKU79809.1"/>
    <property type="molecule type" value="Genomic_DNA"/>
</dbReference>
<evidence type="ECO:0000256" key="4">
    <source>
        <dbReference type="ARBA" id="ARBA00022840"/>
    </source>
</evidence>
<evidence type="ECO:0000313" key="8">
    <source>
        <dbReference type="Proteomes" id="UP000067243"/>
    </source>
</evidence>
<dbReference type="RefSeq" id="WP_075048400.1">
    <property type="nucleotide sequence ID" value="NZ_CP012328.1"/>
</dbReference>
<proteinExistence type="predicted"/>
<dbReference type="InterPro" id="IPR041679">
    <property type="entry name" value="DNA2/NAM7-like_C"/>
</dbReference>
<dbReference type="PATRIC" id="fig|216946.3.peg.566"/>
<sequence length="1155" mass="135445">MNSYDLINKFKSRLLNSNKNSGIFYNSFLPNALQFDFKKIETLGLLRKNRNDSKPISLKEALKASNFFISFYDIIVNEETLDSKGIFSYAKKLKNIILKSKHQANEKNINVLYMGTFFVEGCASTNTNDYFRSPLILRKINITDRGGFIYEVSIENEYVLNNALLNILASKNKVYWDYQELDESIISDKNLLIEKLQDYFNIIGYRLNNQEKFYDTLDYKFSSVKGLKRDEAGSIFQANYNSYFNQAFCLDLCSFGLYDIASSTILSAYNIIENDDMSFLDEMLLESTDVLNNDDIDFKENDIVTVSSLDFTQRKALVKSLKDSTYIFGPPGTGKSQVIVNLIANIINNKSDALFITEKKVASKVVYDKLNFLNKFTLMFHNNNTSLQIYKKVREMYNYIIEFKDKNTDSYETNSYSKLDEYYNNLCSFKKLFQDQLGKNYLLFLKESKDTDIESIKLSYNDLTYITEVSTILLFNKNILEDIYNLFILFNKNRININFLLSLYSEQNFNEKLYNFYIKDKLKNKIGIFNKKKFNNFLTSSEYNKLFKDTKNFLSNYNKIDIDKLCDSLNKLNLLNINNNIVTNKVLYYSYCETFKKQHIELFDFMSNDWFHLIGRTIDEKCKNDKDIIIFNYFKYIIENIQLGRYIDSKTNTGKNLSTLFNELGKNIRKTKTSMRLTTLFKNYSQLMKLFFPILIGSPETISDHKTIPLIKKEYEYAIFDEASQIFTEKCIPILYRAKKYIICGDDKQLAPTNFFKIKNDVIDEEEVDEVDVSSINYELQEALKYDSLLSFANGRFQTSMLQYHYRSKSKQLIDFSNAKYYENKLIISNQMKSISYPIELIEVDGIRKDKKNIKEAEVIIELINFILSNKKLKEKSIGIITFNTQQQDLIQDLLEKESINNPELSLKLLNKEPGEELFVKSIENVQGDERDIIIFSICFAKDETGVFKNYFGPIAQENGEKRLNVAISRAKEKMYVIKSIPSSIINSDKRGVLDFKEFLKYCELLTSPTTNKDQINLLLNKETNQIKFDNLNKINEFDSEFEVEVYDAINQIINKERYELKTQVPASGFKIDICIYDKLKKQFILAIECDGYTFHSSTFSKVNDYERQRYLENRGWVFLRILSNDWWNKNNSIVKTRFLNNIKKHLKNNEIEEM</sequence>
<dbReference type="SUPFAM" id="SSF52540">
    <property type="entry name" value="P-loop containing nucleoside triphosphate hydrolases"/>
    <property type="match status" value="1"/>
</dbReference>
<evidence type="ECO:0000259" key="6">
    <source>
        <dbReference type="Pfam" id="PF18741"/>
    </source>
</evidence>
<evidence type="ECO:0000256" key="1">
    <source>
        <dbReference type="ARBA" id="ARBA00022741"/>
    </source>
</evidence>
<dbReference type="Gene3D" id="3.40.50.300">
    <property type="entry name" value="P-loop containing nucleotide triphosphate hydrolases"/>
    <property type="match status" value="2"/>
</dbReference>
<evidence type="ECO:0000256" key="2">
    <source>
        <dbReference type="ARBA" id="ARBA00022801"/>
    </source>
</evidence>
<dbReference type="Pfam" id="PF13087">
    <property type="entry name" value="AAA_12"/>
    <property type="match status" value="1"/>
</dbReference>
<keyword evidence="1" id="KW-0547">Nucleotide-binding</keyword>
<dbReference type="GO" id="GO:0016787">
    <property type="term" value="F:hydrolase activity"/>
    <property type="evidence" value="ECO:0007669"/>
    <property type="project" value="UniProtKB-KW"/>
</dbReference>
<dbReference type="Proteomes" id="UP000067243">
    <property type="component" value="Chromosome"/>
</dbReference>
<protein>
    <submittedName>
        <fullName evidence="7">Uncharacterized protein</fullName>
    </submittedName>
</protein>
<dbReference type="OrthoDB" id="9757917at2"/>
<dbReference type="CDD" id="cd18808">
    <property type="entry name" value="SF1_C_Upf1"/>
    <property type="match status" value="1"/>
</dbReference>
<dbReference type="PANTHER" id="PTHR43788:SF8">
    <property type="entry name" value="DNA-BINDING PROTEIN SMUBP-2"/>
    <property type="match status" value="1"/>
</dbReference>
<keyword evidence="8" id="KW-1185">Reference proteome</keyword>
<dbReference type="KEGG" id="stur:STURON_00563"/>
<dbReference type="Pfam" id="PF13195">
    <property type="entry name" value="DUF4011"/>
    <property type="match status" value="1"/>
</dbReference>
<dbReference type="GO" id="GO:0043139">
    <property type="term" value="F:5'-3' DNA helicase activity"/>
    <property type="evidence" value="ECO:0007669"/>
    <property type="project" value="TreeGrafter"/>
</dbReference>
<gene>
    <name evidence="7" type="ORF">STURON_00563</name>
</gene>
<dbReference type="InterPro" id="IPR027417">
    <property type="entry name" value="P-loop_NTPase"/>
</dbReference>
<dbReference type="InterPro" id="IPR047187">
    <property type="entry name" value="SF1_C_Upf1"/>
</dbReference>
<accession>A0A0K1P6H9</accession>
<dbReference type="STRING" id="216946.STURO_v1c05610"/>
<keyword evidence="3" id="KW-0347">Helicase</keyword>
<dbReference type="InterPro" id="IPR050534">
    <property type="entry name" value="Coronavir_polyprotein_1ab"/>
</dbReference>
<reference evidence="7 8" key="1">
    <citation type="journal article" date="2015" name="Genome Announc.">
        <title>Complete Genome Sequence of Spiroplasma turonicum Strain Tab4cT, a Parasite of a Horse Fly, Haematopota sp. (Diptera: Tabanidae).</title>
        <authorList>
            <person name="Davis R.E."/>
            <person name="Shao J."/>
            <person name="Zhao Y."/>
            <person name="Gasparich G.E."/>
            <person name="Gaynor B.J."/>
            <person name="Donofrio N."/>
        </authorList>
    </citation>
    <scope>NUCLEOTIDE SEQUENCE [LARGE SCALE GENOMIC DNA]</scope>
    <source>
        <strain evidence="7 8">Tab4c</strain>
    </source>
</reference>
<dbReference type="Pfam" id="PF18741">
    <property type="entry name" value="MTES_1575"/>
    <property type="match status" value="1"/>
</dbReference>
<dbReference type="GO" id="GO:0005524">
    <property type="term" value="F:ATP binding"/>
    <property type="evidence" value="ECO:0007669"/>
    <property type="project" value="UniProtKB-KW"/>
</dbReference>
<dbReference type="AlphaFoldDB" id="A0A0K1P6H9"/>
<dbReference type="PANTHER" id="PTHR43788">
    <property type="entry name" value="DNA2/NAM7 HELICASE FAMILY MEMBER"/>
    <property type="match status" value="1"/>
</dbReference>